<keyword evidence="5" id="KW-0472">Membrane</keyword>
<dbReference type="Gene3D" id="3.40.190.10">
    <property type="entry name" value="Periplasmic binding protein-like II"/>
    <property type="match status" value="2"/>
</dbReference>
<name>A0A6V8NZQ6_9ACTN</name>
<dbReference type="PRINTS" id="PR00181">
    <property type="entry name" value="MALTOSEBP"/>
</dbReference>
<evidence type="ECO:0000256" key="3">
    <source>
        <dbReference type="ARBA" id="ARBA00022597"/>
    </source>
</evidence>
<dbReference type="AlphaFoldDB" id="A0A6V8NZQ6"/>
<evidence type="ECO:0000256" key="2">
    <source>
        <dbReference type="ARBA" id="ARBA00022448"/>
    </source>
</evidence>
<evidence type="ECO:0000313" key="7">
    <source>
        <dbReference type="Proteomes" id="UP000543224"/>
    </source>
</evidence>
<dbReference type="GO" id="GO:1901982">
    <property type="term" value="F:maltose binding"/>
    <property type="evidence" value="ECO:0007669"/>
    <property type="project" value="TreeGrafter"/>
</dbReference>
<gene>
    <name evidence="6" type="ORF">HKBW3S25_00368</name>
</gene>
<dbReference type="EMBL" id="BLRX01000025">
    <property type="protein sequence ID" value="GFP24930.1"/>
    <property type="molecule type" value="Genomic_DNA"/>
</dbReference>
<dbReference type="PANTHER" id="PTHR30061">
    <property type="entry name" value="MALTOSE-BINDING PERIPLASMIC PROTEIN"/>
    <property type="match status" value="1"/>
</dbReference>
<dbReference type="InterPro" id="IPR006060">
    <property type="entry name" value="Maltose/Cyclodextrin-bd"/>
</dbReference>
<keyword evidence="5" id="KW-0812">Transmembrane</keyword>
<keyword evidence="5" id="KW-1133">Transmembrane helix</keyword>
<evidence type="ECO:0000313" key="6">
    <source>
        <dbReference type="EMBL" id="GFP24930.1"/>
    </source>
</evidence>
<dbReference type="Proteomes" id="UP000543224">
    <property type="component" value="Unassembled WGS sequence"/>
</dbReference>
<dbReference type="Pfam" id="PF13416">
    <property type="entry name" value="SBP_bac_8"/>
    <property type="match status" value="1"/>
</dbReference>
<dbReference type="InterPro" id="IPR006059">
    <property type="entry name" value="SBP"/>
</dbReference>
<keyword evidence="2" id="KW-0813">Transport</keyword>
<comment type="caution">
    <text evidence="6">The sequence shown here is derived from an EMBL/GenBank/DDBJ whole genome shotgun (WGS) entry which is preliminary data.</text>
</comment>
<comment type="similarity">
    <text evidence="1">Belongs to the bacterial solute-binding protein 1 family.</text>
</comment>
<dbReference type="CDD" id="cd13586">
    <property type="entry name" value="PBP2_Maltose_binding_like"/>
    <property type="match status" value="1"/>
</dbReference>
<proteinExistence type="inferred from homology"/>
<accession>A0A6V8NZQ6</accession>
<dbReference type="GO" id="GO:0055052">
    <property type="term" value="C:ATP-binding cassette (ABC) transporter complex, substrate-binding subunit-containing"/>
    <property type="evidence" value="ECO:0007669"/>
    <property type="project" value="TreeGrafter"/>
</dbReference>
<keyword evidence="3" id="KW-0762">Sugar transport</keyword>
<evidence type="ECO:0000256" key="5">
    <source>
        <dbReference type="SAM" id="Phobius"/>
    </source>
</evidence>
<keyword evidence="4" id="KW-0732">Signal</keyword>
<dbReference type="PANTHER" id="PTHR30061:SF50">
    <property type="entry name" value="MALTOSE_MALTODEXTRIN-BINDING PERIPLASMIC PROTEIN"/>
    <property type="match status" value="1"/>
</dbReference>
<dbReference type="GO" id="GO:0042956">
    <property type="term" value="P:maltodextrin transmembrane transport"/>
    <property type="evidence" value="ECO:0007669"/>
    <property type="project" value="TreeGrafter"/>
</dbReference>
<dbReference type="GO" id="GO:0015768">
    <property type="term" value="P:maltose transport"/>
    <property type="evidence" value="ECO:0007669"/>
    <property type="project" value="TreeGrafter"/>
</dbReference>
<feature type="transmembrane region" description="Helical" evidence="5">
    <location>
        <begin position="33"/>
        <end position="54"/>
    </location>
</feature>
<reference evidence="6 7" key="1">
    <citation type="journal article" date="2020" name="Front. Microbiol.">
        <title>Single-cell genomics of novel Actinobacteria with the Wood-Ljungdahl pathway discovered in a serpentinizing system.</title>
        <authorList>
            <person name="Merino N."/>
            <person name="Kawai M."/>
            <person name="Boyd E.S."/>
            <person name="Colman D.R."/>
            <person name="McGlynn S.E."/>
            <person name="Nealson K.H."/>
            <person name="Kurokawa K."/>
            <person name="Hongoh Y."/>
        </authorList>
    </citation>
    <scope>NUCLEOTIDE SEQUENCE [LARGE SCALE GENOMIC DNA]</scope>
    <source>
        <strain evidence="6 7">S25</strain>
    </source>
</reference>
<dbReference type="GO" id="GO:0015144">
    <property type="term" value="F:carbohydrate transmembrane transporter activity"/>
    <property type="evidence" value="ECO:0007669"/>
    <property type="project" value="InterPro"/>
</dbReference>
<evidence type="ECO:0000256" key="4">
    <source>
        <dbReference type="ARBA" id="ARBA00022729"/>
    </source>
</evidence>
<organism evidence="6 7">
    <name type="scientific">Candidatus Hakubella thermalkaliphila</name>
    <dbReference type="NCBI Taxonomy" id="2754717"/>
    <lineage>
        <taxon>Bacteria</taxon>
        <taxon>Bacillati</taxon>
        <taxon>Actinomycetota</taxon>
        <taxon>Actinomycetota incertae sedis</taxon>
        <taxon>Candidatus Hakubellales</taxon>
        <taxon>Candidatus Hakubellaceae</taxon>
        <taxon>Candidatus Hakubella</taxon>
    </lineage>
</organism>
<sequence length="458" mass="49212">MNRATWLKLIAVGLATAGGNIQKEEVSMNRATWLKLIAVGLATAGLFFLGVACAPAPTIEEVPPPPAEEEVAPAEEPGIVAEEGAELTVWESEDASGEWLQDVAKLFTEKYGIPVTFEPVAHIDAPGKLKTDGPAGLGADVFAAPHDHVGSMVAGGLIYPNDVSDPADFVDAAVAGVSFQGIMYGYPIGIETYALLYNKDLVDELPETWDELIEFAAEFNDIPNNRFGFMMEPANFYYVYAFIGGHGGYVFGDGNTNPDDIGLNNAGAIEGAKFLQRLKGILPLHTADITYDIKAGLFNDGNLAFNLDGPWAVAGHRDAGVNFGVVPLPILPNGERPTSFSGIRSLFVSSFTEYPMASKLFAQFVTSKELLAKRFTDTGQLPPRFDLVDDPAITADPIAAAFLQQTQYAVPMPSIPEMMHVWGPMATALDLIWNEGGDPKPVLDKAVQHIKDAIELAR</sequence>
<dbReference type="SUPFAM" id="SSF53850">
    <property type="entry name" value="Periplasmic binding protein-like II"/>
    <property type="match status" value="1"/>
</dbReference>
<evidence type="ECO:0000256" key="1">
    <source>
        <dbReference type="ARBA" id="ARBA00008520"/>
    </source>
</evidence>
<protein>
    <submittedName>
        <fullName evidence="6">Arabinogalactan oligomer / maltooligosaccharide transport system substrate-binding protein</fullName>
    </submittedName>
</protein>